<keyword evidence="3" id="KW-1185">Reference proteome</keyword>
<dbReference type="GO" id="GO:0051213">
    <property type="term" value="F:dioxygenase activity"/>
    <property type="evidence" value="ECO:0007669"/>
    <property type="project" value="UniProtKB-KW"/>
</dbReference>
<accession>A0A1G6LSD5</accession>
<gene>
    <name evidence="2" type="ORF">SAMN05216174_102219</name>
</gene>
<sequence>MINSRLAGRPYRHTHAAIGAPGWFLFDGVVKHDLLTGREGRHRHGAGVFGSKDDGYLITMTTDTNAAGPDCPARPAAGPRAS</sequence>
<dbReference type="STRING" id="1271860.SAMN05216174_102219"/>
<feature type="region of interest" description="Disordered" evidence="1">
    <location>
        <begin position="62"/>
        <end position="82"/>
    </location>
</feature>
<evidence type="ECO:0000256" key="1">
    <source>
        <dbReference type="SAM" id="MobiDB-lite"/>
    </source>
</evidence>
<dbReference type="EMBL" id="FMZZ01000002">
    <property type="protein sequence ID" value="SDC46163.1"/>
    <property type="molecule type" value="Genomic_DNA"/>
</dbReference>
<keyword evidence="2" id="KW-0223">Dioxygenase</keyword>
<dbReference type="AlphaFoldDB" id="A0A1G6LSD5"/>
<proteinExistence type="predicted"/>
<evidence type="ECO:0000313" key="2">
    <source>
        <dbReference type="EMBL" id="SDC46163.1"/>
    </source>
</evidence>
<evidence type="ECO:0000313" key="3">
    <source>
        <dbReference type="Proteomes" id="UP000199501"/>
    </source>
</evidence>
<organism evidence="2 3">
    <name type="scientific">Actinokineospora iranica</name>
    <dbReference type="NCBI Taxonomy" id="1271860"/>
    <lineage>
        <taxon>Bacteria</taxon>
        <taxon>Bacillati</taxon>
        <taxon>Actinomycetota</taxon>
        <taxon>Actinomycetes</taxon>
        <taxon>Pseudonocardiales</taxon>
        <taxon>Pseudonocardiaceae</taxon>
        <taxon>Actinokineospora</taxon>
    </lineage>
</organism>
<reference evidence="3" key="1">
    <citation type="submission" date="2016-10" db="EMBL/GenBank/DDBJ databases">
        <authorList>
            <person name="Varghese N."/>
            <person name="Submissions S."/>
        </authorList>
    </citation>
    <scope>NUCLEOTIDE SEQUENCE [LARGE SCALE GENOMIC DNA]</scope>
    <source>
        <strain evidence="3">IBRC-M 10403</strain>
    </source>
</reference>
<protein>
    <submittedName>
        <fullName evidence="2">Carotenoid cleavage dioxygenase</fullName>
    </submittedName>
</protein>
<keyword evidence="2" id="KW-0560">Oxidoreductase</keyword>
<name>A0A1G6LSD5_9PSEU</name>
<dbReference type="Proteomes" id="UP000199501">
    <property type="component" value="Unassembled WGS sequence"/>
</dbReference>